<dbReference type="Pfam" id="PF09534">
    <property type="entry name" value="Trp_oprn_chp"/>
    <property type="match status" value="1"/>
</dbReference>
<feature type="transmembrane region" description="Helical" evidence="2">
    <location>
        <begin position="131"/>
        <end position="154"/>
    </location>
</feature>
<evidence type="ECO:0000256" key="2">
    <source>
        <dbReference type="SAM" id="Phobius"/>
    </source>
</evidence>
<feature type="transmembrane region" description="Helical" evidence="2">
    <location>
        <begin position="55"/>
        <end position="73"/>
    </location>
</feature>
<feature type="transmembrane region" description="Helical" evidence="2">
    <location>
        <begin position="80"/>
        <end position="98"/>
    </location>
</feature>
<keyword evidence="4" id="KW-1185">Reference proteome</keyword>
<keyword evidence="2" id="KW-1133">Transmembrane helix</keyword>
<dbReference type="EMBL" id="RQJX01000016">
    <property type="protein sequence ID" value="RQN02920.1"/>
    <property type="molecule type" value="Genomic_DNA"/>
</dbReference>
<dbReference type="RefSeq" id="WP_124237397.1">
    <property type="nucleotide sequence ID" value="NZ_JBHUFI010000008.1"/>
</dbReference>
<gene>
    <name evidence="3" type="ORF">EHW97_11925</name>
</gene>
<dbReference type="OrthoDB" id="3712369at2"/>
<evidence type="ECO:0000256" key="1">
    <source>
        <dbReference type="SAM" id="MobiDB-lite"/>
    </source>
</evidence>
<feature type="compositionally biased region" description="Basic and acidic residues" evidence="1">
    <location>
        <begin position="178"/>
        <end position="191"/>
    </location>
</feature>
<dbReference type="AlphaFoldDB" id="A0A3N6W5X7"/>
<accession>A0A3N6W5X7</accession>
<dbReference type="Proteomes" id="UP000275225">
    <property type="component" value="Unassembled WGS sequence"/>
</dbReference>
<evidence type="ECO:0008006" key="5">
    <source>
        <dbReference type="Google" id="ProtNLM"/>
    </source>
</evidence>
<proteinExistence type="predicted"/>
<reference evidence="3 4" key="1">
    <citation type="submission" date="2018-11" db="EMBL/GenBank/DDBJ databases">
        <authorList>
            <person name="Li F."/>
        </authorList>
    </citation>
    <scope>NUCLEOTIDE SEQUENCE [LARGE SCALE GENOMIC DNA]</scope>
    <source>
        <strain evidence="3 4">YS17T</strain>
    </source>
</reference>
<keyword evidence="2" id="KW-0472">Membrane</keyword>
<keyword evidence="2" id="KW-0812">Transmembrane</keyword>
<dbReference type="InterPro" id="IPR019051">
    <property type="entry name" value="Trp_biosyn_TM_oprn/chp"/>
</dbReference>
<protein>
    <recommendedName>
        <fullName evidence="5">TIGR02234 family membrane protein</fullName>
    </recommendedName>
</protein>
<feature type="region of interest" description="Disordered" evidence="1">
    <location>
        <begin position="167"/>
        <end position="191"/>
    </location>
</feature>
<evidence type="ECO:0000313" key="4">
    <source>
        <dbReference type="Proteomes" id="UP000275225"/>
    </source>
</evidence>
<sequence length="191" mass="19720">MSTPRRWFAPAVLALVAGGGLTFVTMRQTWASTTLTASGLPDDRLTVTGAEAMPVVSALGLVLLASALAVLAGSARVRRVLGVLVLVVAAGSLAWVALGSGAAIDGALGDAVRESASFTGTNHPEAHDVTMWRFATLACLALAALAGLVIARFAPLWPTMSSRYEAPGARPAGTDESDMWKAFDEGRDPTE</sequence>
<comment type="caution">
    <text evidence="3">The sequence shown here is derived from an EMBL/GenBank/DDBJ whole genome shotgun (WGS) entry which is preliminary data.</text>
</comment>
<organism evidence="3 4">
    <name type="scientific">Aeromicrobium camelliae</name>
    <dbReference type="NCBI Taxonomy" id="1538144"/>
    <lineage>
        <taxon>Bacteria</taxon>
        <taxon>Bacillati</taxon>
        <taxon>Actinomycetota</taxon>
        <taxon>Actinomycetes</taxon>
        <taxon>Propionibacteriales</taxon>
        <taxon>Nocardioidaceae</taxon>
        <taxon>Aeromicrobium</taxon>
    </lineage>
</organism>
<name>A0A3N6W5X7_9ACTN</name>
<evidence type="ECO:0000313" key="3">
    <source>
        <dbReference type="EMBL" id="RQN02920.1"/>
    </source>
</evidence>